<evidence type="ECO:0000313" key="3">
    <source>
        <dbReference type="Proteomes" id="UP001059597"/>
    </source>
</evidence>
<proteinExistence type="predicted"/>
<feature type="region of interest" description="Disordered" evidence="1">
    <location>
        <begin position="23"/>
        <end position="52"/>
    </location>
</feature>
<keyword evidence="3" id="KW-1185">Reference proteome</keyword>
<gene>
    <name evidence="2" type="ORF">HEK616_67970</name>
</gene>
<accession>A0ABM8A484</accession>
<dbReference type="EMBL" id="AP026073">
    <property type="protein sequence ID" value="BDM73310.1"/>
    <property type="molecule type" value="Genomic_DNA"/>
</dbReference>
<reference evidence="2" key="1">
    <citation type="submission" date="2022-06" db="EMBL/GenBank/DDBJ databases">
        <title>Complete genome sequence of Streptomyces nigrescens HEK616.</title>
        <authorList>
            <person name="Asamizu S."/>
            <person name="Onaka H."/>
        </authorList>
    </citation>
    <scope>NUCLEOTIDE SEQUENCE</scope>
    <source>
        <strain evidence="2">HEK616</strain>
    </source>
</reference>
<evidence type="ECO:0000256" key="1">
    <source>
        <dbReference type="SAM" id="MobiDB-lite"/>
    </source>
</evidence>
<evidence type="ECO:0000313" key="2">
    <source>
        <dbReference type="EMBL" id="BDM73310.1"/>
    </source>
</evidence>
<name>A0ABM8A484_STRNI</name>
<dbReference type="Proteomes" id="UP001059597">
    <property type="component" value="Chromosome"/>
</dbReference>
<protein>
    <submittedName>
        <fullName evidence="2">Uncharacterized protein</fullName>
    </submittedName>
</protein>
<organism evidence="2 3">
    <name type="scientific">Streptomyces nigrescens</name>
    <dbReference type="NCBI Taxonomy" id="1920"/>
    <lineage>
        <taxon>Bacteria</taxon>
        <taxon>Bacillati</taxon>
        <taxon>Actinomycetota</taxon>
        <taxon>Actinomycetes</taxon>
        <taxon>Kitasatosporales</taxon>
        <taxon>Streptomycetaceae</taxon>
        <taxon>Streptomyces</taxon>
    </lineage>
</organism>
<feature type="compositionally biased region" description="Basic residues" evidence="1">
    <location>
        <begin position="28"/>
        <end position="38"/>
    </location>
</feature>
<sequence length="79" mass="9049">MPKLMHTLIALLGERHTRHAPVAALRPKPPRPQHLHAPRRPESPLDGDTSPLVRPYLLAHERQQARRERAFLREMAVAS</sequence>